<dbReference type="EMBL" id="JAVLSJ010000011">
    <property type="protein sequence ID" value="MDR9850719.1"/>
    <property type="molecule type" value="Genomic_DNA"/>
</dbReference>
<evidence type="ECO:0000313" key="2">
    <source>
        <dbReference type="Proteomes" id="UP001246576"/>
    </source>
</evidence>
<organism evidence="1 2">
    <name type="scientific">Herbaspirillum huttiense subsp. lycopersici</name>
    <dbReference type="NCBI Taxonomy" id="3074428"/>
    <lineage>
        <taxon>Bacteria</taxon>
        <taxon>Pseudomonadati</taxon>
        <taxon>Pseudomonadota</taxon>
        <taxon>Betaproteobacteria</taxon>
        <taxon>Burkholderiales</taxon>
        <taxon>Oxalobacteraceae</taxon>
        <taxon>Herbaspirillum</taxon>
    </lineage>
</organism>
<protein>
    <submittedName>
        <fullName evidence="1">Uncharacterized protein</fullName>
    </submittedName>
</protein>
<proteinExistence type="predicted"/>
<name>A0ABU2ERC2_9BURK</name>
<sequence>MNAQAGRNDRLDIAQCFEVQGIDRQQLGAAPFDEIPPLIFSVQKQFLRQLQLLD</sequence>
<accession>A0ABU2ERC2</accession>
<evidence type="ECO:0000313" key="1">
    <source>
        <dbReference type="EMBL" id="MDR9850719.1"/>
    </source>
</evidence>
<dbReference type="Proteomes" id="UP001246576">
    <property type="component" value="Unassembled WGS sequence"/>
</dbReference>
<comment type="caution">
    <text evidence="1">The sequence shown here is derived from an EMBL/GenBank/DDBJ whole genome shotgun (WGS) entry which is preliminary data.</text>
</comment>
<reference evidence="1" key="1">
    <citation type="submission" date="2023-09" db="EMBL/GenBank/DDBJ databases">
        <title>Description of first Herbaspirillum huttiense subsp. nephrolepsisexaltata and Herbaspirillum huttiense subsp. lycopersicon.</title>
        <authorList>
            <person name="Poudel M."/>
            <person name="Sharma A."/>
            <person name="Goss E."/>
            <person name="Tapia J.H."/>
            <person name="Harmon C.M."/>
            <person name="Jones J.B."/>
        </authorList>
    </citation>
    <scope>NUCLEOTIDE SEQUENCE</scope>
    <source>
        <strain evidence="1">SE1</strain>
    </source>
</reference>
<gene>
    <name evidence="1" type="ORF">RI048_20980</name>
</gene>
<dbReference type="RefSeq" id="WP_158601284.1">
    <property type="nucleotide sequence ID" value="NZ_JAVLSJ010000011.1"/>
</dbReference>
<keyword evidence="2" id="KW-1185">Reference proteome</keyword>